<name>A0A176TA78_9FLAO</name>
<dbReference type="AlphaFoldDB" id="A0A176TA78"/>
<dbReference type="Proteomes" id="UP000076923">
    <property type="component" value="Unassembled WGS sequence"/>
</dbReference>
<sequence length="63" mass="7138">MFLISYSLTESFVVKVQCNVSLLWACTVVTYLVYRKVDFNAIKKGVRSFLLIGFGDGLDKKIV</sequence>
<evidence type="ECO:0000256" key="1">
    <source>
        <dbReference type="SAM" id="Phobius"/>
    </source>
</evidence>
<protein>
    <submittedName>
        <fullName evidence="2">Uncharacterized protein</fullName>
    </submittedName>
</protein>
<feature type="transmembrane region" description="Helical" evidence="1">
    <location>
        <begin position="12"/>
        <end position="34"/>
    </location>
</feature>
<keyword evidence="3" id="KW-1185">Reference proteome</keyword>
<organism evidence="2 3">
    <name type="scientific">Polaribacter atrinae</name>
    <dbReference type="NCBI Taxonomy" id="1333662"/>
    <lineage>
        <taxon>Bacteria</taxon>
        <taxon>Pseudomonadati</taxon>
        <taxon>Bacteroidota</taxon>
        <taxon>Flavobacteriia</taxon>
        <taxon>Flavobacteriales</taxon>
        <taxon>Flavobacteriaceae</taxon>
    </lineage>
</organism>
<proteinExistence type="predicted"/>
<keyword evidence="1" id="KW-0812">Transmembrane</keyword>
<comment type="caution">
    <text evidence="2">The sequence shown here is derived from an EMBL/GenBank/DDBJ whole genome shotgun (WGS) entry which is preliminary data.</text>
</comment>
<accession>A0A176TA78</accession>
<dbReference type="EMBL" id="LVWE01000050">
    <property type="protein sequence ID" value="OAD44453.1"/>
    <property type="molecule type" value="Genomic_DNA"/>
</dbReference>
<evidence type="ECO:0000313" key="2">
    <source>
        <dbReference type="EMBL" id="OAD44453.1"/>
    </source>
</evidence>
<gene>
    <name evidence="2" type="ORF">LPB303_12485</name>
</gene>
<reference evidence="2 3" key="1">
    <citation type="submission" date="2016-02" db="EMBL/GenBank/DDBJ databases">
        <title>Draft genome sequence of Polaribacter atrinae KACC17473.</title>
        <authorList>
            <person name="Shin S.-K."/>
            <person name="Yi H."/>
        </authorList>
    </citation>
    <scope>NUCLEOTIDE SEQUENCE [LARGE SCALE GENOMIC DNA]</scope>
    <source>
        <strain evidence="2 3">KACC 17473</strain>
    </source>
</reference>
<keyword evidence="1" id="KW-0472">Membrane</keyword>
<keyword evidence="1" id="KW-1133">Transmembrane helix</keyword>
<dbReference type="STRING" id="1333662.LPB303_12485"/>
<evidence type="ECO:0000313" key="3">
    <source>
        <dbReference type="Proteomes" id="UP000076923"/>
    </source>
</evidence>